<feature type="domain" description="Carboxyltransferase" evidence="4">
    <location>
        <begin position="25"/>
        <end position="305"/>
    </location>
</feature>
<dbReference type="InterPro" id="IPR003778">
    <property type="entry name" value="CT_A_B"/>
</dbReference>
<keyword evidence="1" id="KW-0547">Nucleotide-binding</keyword>
<dbReference type="Gene3D" id="2.40.100.10">
    <property type="entry name" value="Cyclophilin-like"/>
    <property type="match status" value="1"/>
</dbReference>
<comment type="caution">
    <text evidence="5">The sequence shown here is derived from an EMBL/GenBank/DDBJ whole genome shotgun (WGS) entry which is preliminary data.</text>
</comment>
<protein>
    <submittedName>
        <fullName evidence="5">KipI antagonist</fullName>
    </submittedName>
</protein>
<dbReference type="Pfam" id="PF02626">
    <property type="entry name" value="CT_A_B"/>
    <property type="match status" value="1"/>
</dbReference>
<keyword evidence="2" id="KW-0378">Hydrolase</keyword>
<gene>
    <name evidence="5" type="primary">kipA_1</name>
    <name evidence="5" type="ORF">SDC9_15099</name>
</gene>
<organism evidence="5">
    <name type="scientific">bioreactor metagenome</name>
    <dbReference type="NCBI Taxonomy" id="1076179"/>
    <lineage>
        <taxon>unclassified sequences</taxon>
        <taxon>metagenomes</taxon>
        <taxon>ecological metagenomes</taxon>
    </lineage>
</organism>
<dbReference type="SUPFAM" id="SSF50891">
    <property type="entry name" value="Cyclophilin-like"/>
    <property type="match status" value="1"/>
</dbReference>
<reference evidence="5" key="1">
    <citation type="submission" date="2019-08" db="EMBL/GenBank/DDBJ databases">
        <authorList>
            <person name="Kucharzyk K."/>
            <person name="Murdoch R.W."/>
            <person name="Higgins S."/>
            <person name="Loffler F."/>
        </authorList>
    </citation>
    <scope>NUCLEOTIDE SEQUENCE</scope>
</reference>
<evidence type="ECO:0000256" key="2">
    <source>
        <dbReference type="ARBA" id="ARBA00022801"/>
    </source>
</evidence>
<keyword evidence="3" id="KW-0067">ATP-binding</keyword>
<evidence type="ECO:0000259" key="4">
    <source>
        <dbReference type="SMART" id="SM00797"/>
    </source>
</evidence>
<dbReference type="AlphaFoldDB" id="A0A644TR69"/>
<dbReference type="GO" id="GO:0016787">
    <property type="term" value="F:hydrolase activity"/>
    <property type="evidence" value="ECO:0007669"/>
    <property type="project" value="UniProtKB-KW"/>
</dbReference>
<dbReference type="SMART" id="SM00797">
    <property type="entry name" value="AHS2"/>
    <property type="match status" value="1"/>
</dbReference>
<dbReference type="GO" id="GO:0005524">
    <property type="term" value="F:ATP binding"/>
    <property type="evidence" value="ECO:0007669"/>
    <property type="project" value="UniProtKB-KW"/>
</dbReference>
<evidence type="ECO:0000256" key="1">
    <source>
        <dbReference type="ARBA" id="ARBA00022741"/>
    </source>
</evidence>
<name>A0A644TR69_9ZZZZ</name>
<proteinExistence type="predicted"/>
<dbReference type="EMBL" id="VSSQ01000046">
    <property type="protein sequence ID" value="MPL69360.1"/>
    <property type="molecule type" value="Genomic_DNA"/>
</dbReference>
<dbReference type="NCBIfam" id="TIGR00724">
    <property type="entry name" value="urea_amlyse_rel"/>
    <property type="match status" value="1"/>
</dbReference>
<evidence type="ECO:0000256" key="3">
    <source>
        <dbReference type="ARBA" id="ARBA00022840"/>
    </source>
</evidence>
<accession>A0A644TR69</accession>
<dbReference type="PANTHER" id="PTHR43309">
    <property type="entry name" value="5-OXOPROLINASE SUBUNIT C"/>
    <property type="match status" value="1"/>
</dbReference>
<sequence length="341" mass="36474">MQILEVIESGLLTTVQDLGRWGYQKFGVPVAGAMDGYSLRLANRLVGNQDNAAGLEVTMMGPTLAFCRSACVAVTGGDLSPQINGQDIAMWETVAVEAGDILSFAGLESGCRAYIAIAGGIEVPVVMGSRATYLRGKLGGFQGRQLRKGDCLEVGRSNSEVTIGSRVPAGLIPEYGEDYRVRVVLGPQDDYFTVESIAAFLAAPYIVTLEADRMGYRLEGAKIPHKAAADIISDGISLGSIQVPGHGRPIVMLADRQTTGGYTKIATVISSDIPMLAQAKPGDRVRFSQITVAEANSILRTMEEKLAAWNPIRPIVVQSGDCRSFQVKVNGCVYQIEVRES</sequence>
<dbReference type="PANTHER" id="PTHR43309:SF5">
    <property type="entry name" value="5-OXOPROLINASE SUBUNIT C"/>
    <property type="match status" value="1"/>
</dbReference>
<dbReference type="InterPro" id="IPR029000">
    <property type="entry name" value="Cyclophilin-like_dom_sf"/>
</dbReference>
<dbReference type="InterPro" id="IPR052708">
    <property type="entry name" value="PxpC"/>
</dbReference>
<evidence type="ECO:0000313" key="5">
    <source>
        <dbReference type="EMBL" id="MPL69360.1"/>
    </source>
</evidence>